<reference evidence="1" key="1">
    <citation type="submission" date="2016-10" db="EMBL/GenBank/DDBJ databases">
        <title>Sequence of Gallionella enrichment culture.</title>
        <authorList>
            <person name="Poehlein A."/>
            <person name="Muehling M."/>
            <person name="Daniel R."/>
        </authorList>
    </citation>
    <scope>NUCLEOTIDE SEQUENCE</scope>
</reference>
<comment type="caution">
    <text evidence="1">The sequence shown here is derived from an EMBL/GenBank/DDBJ whole genome shotgun (WGS) entry which is preliminary data.</text>
</comment>
<organism evidence="1">
    <name type="scientific">mine drainage metagenome</name>
    <dbReference type="NCBI Taxonomy" id="410659"/>
    <lineage>
        <taxon>unclassified sequences</taxon>
        <taxon>metagenomes</taxon>
        <taxon>ecological metagenomes</taxon>
    </lineage>
</organism>
<dbReference type="AlphaFoldDB" id="A0A1J5PVN0"/>
<proteinExistence type="predicted"/>
<gene>
    <name evidence="1" type="ORF">GALL_427920</name>
</gene>
<dbReference type="EMBL" id="MLJW01002135">
    <property type="protein sequence ID" value="OIQ75537.1"/>
    <property type="molecule type" value="Genomic_DNA"/>
</dbReference>
<accession>A0A1J5PVN0</accession>
<sequence>MTHKDTTEIDFYFHAKMLGINQTQPNKFVFGGRTYTAHAQANGATAKALGGKARAFKLLRHAELIRHLAADPANANIAPYIGKSFDAVSRKYPMLRSYYDETMIGGHPQAWLRWRA</sequence>
<protein>
    <submittedName>
        <fullName evidence="1">Uncharacterized protein</fullName>
    </submittedName>
</protein>
<evidence type="ECO:0000313" key="1">
    <source>
        <dbReference type="EMBL" id="OIQ75537.1"/>
    </source>
</evidence>
<name>A0A1J5PVN0_9ZZZZ</name>